<proteinExistence type="predicted"/>
<comment type="caution">
    <text evidence="1">The sequence shown here is derived from an EMBL/GenBank/DDBJ whole genome shotgun (WGS) entry which is preliminary data.</text>
</comment>
<reference evidence="1 2" key="2">
    <citation type="journal article" date="2022" name="Mol. Ecol. Resour.">
        <title>The genomes of chicory, endive, great burdock and yacon provide insights into Asteraceae paleo-polyploidization history and plant inulin production.</title>
        <authorList>
            <person name="Fan W."/>
            <person name="Wang S."/>
            <person name="Wang H."/>
            <person name="Wang A."/>
            <person name="Jiang F."/>
            <person name="Liu H."/>
            <person name="Zhao H."/>
            <person name="Xu D."/>
            <person name="Zhang Y."/>
        </authorList>
    </citation>
    <scope>NUCLEOTIDE SEQUENCE [LARGE SCALE GENOMIC DNA]</scope>
    <source>
        <strain evidence="2">cv. Punajuju</strain>
        <tissue evidence="1">Leaves</tissue>
    </source>
</reference>
<dbReference type="EMBL" id="CM042012">
    <property type="protein sequence ID" value="KAI3751159.1"/>
    <property type="molecule type" value="Genomic_DNA"/>
</dbReference>
<sequence>MRDTWEEVRDHDFEFKSRSHIYTLEHEKALCISHSSPVLEPCGCASALSPQASPLLHAIATASALHRCCLLLIADVSTDVTIKSHHHFSHSNQMTNSHTNEATQGNEDERKSVINRTPEFYTDLSPLNGGV</sequence>
<name>A0ACB9DWZ9_CICIN</name>
<protein>
    <submittedName>
        <fullName evidence="1">Uncharacterized protein</fullName>
    </submittedName>
</protein>
<evidence type="ECO:0000313" key="2">
    <source>
        <dbReference type="Proteomes" id="UP001055811"/>
    </source>
</evidence>
<keyword evidence="2" id="KW-1185">Reference proteome</keyword>
<evidence type="ECO:0000313" key="1">
    <source>
        <dbReference type="EMBL" id="KAI3751159.1"/>
    </source>
</evidence>
<dbReference type="Proteomes" id="UP001055811">
    <property type="component" value="Linkage Group LG04"/>
</dbReference>
<accession>A0ACB9DWZ9</accession>
<reference evidence="2" key="1">
    <citation type="journal article" date="2022" name="Mol. Ecol. Resour.">
        <title>The genomes of chicory, endive, great burdock and yacon provide insights into Asteraceae palaeo-polyploidization history and plant inulin production.</title>
        <authorList>
            <person name="Fan W."/>
            <person name="Wang S."/>
            <person name="Wang H."/>
            <person name="Wang A."/>
            <person name="Jiang F."/>
            <person name="Liu H."/>
            <person name="Zhao H."/>
            <person name="Xu D."/>
            <person name="Zhang Y."/>
        </authorList>
    </citation>
    <scope>NUCLEOTIDE SEQUENCE [LARGE SCALE GENOMIC DNA]</scope>
    <source>
        <strain evidence="2">cv. Punajuju</strain>
    </source>
</reference>
<gene>
    <name evidence="1" type="ORF">L2E82_22205</name>
</gene>
<organism evidence="1 2">
    <name type="scientific">Cichorium intybus</name>
    <name type="common">Chicory</name>
    <dbReference type="NCBI Taxonomy" id="13427"/>
    <lineage>
        <taxon>Eukaryota</taxon>
        <taxon>Viridiplantae</taxon>
        <taxon>Streptophyta</taxon>
        <taxon>Embryophyta</taxon>
        <taxon>Tracheophyta</taxon>
        <taxon>Spermatophyta</taxon>
        <taxon>Magnoliopsida</taxon>
        <taxon>eudicotyledons</taxon>
        <taxon>Gunneridae</taxon>
        <taxon>Pentapetalae</taxon>
        <taxon>asterids</taxon>
        <taxon>campanulids</taxon>
        <taxon>Asterales</taxon>
        <taxon>Asteraceae</taxon>
        <taxon>Cichorioideae</taxon>
        <taxon>Cichorieae</taxon>
        <taxon>Cichoriinae</taxon>
        <taxon>Cichorium</taxon>
    </lineage>
</organism>